<protein>
    <recommendedName>
        <fullName evidence="3">DUF1501 domain-containing protein</fullName>
    </recommendedName>
</protein>
<keyword evidence="2" id="KW-1185">Reference proteome</keyword>
<dbReference type="PROSITE" id="PS51318">
    <property type="entry name" value="TAT"/>
    <property type="match status" value="1"/>
</dbReference>
<name>A0A1P8WQG6_9PLAN</name>
<organism evidence="1 2">
    <name type="scientific">Fuerstiella marisgermanici</name>
    <dbReference type="NCBI Taxonomy" id="1891926"/>
    <lineage>
        <taxon>Bacteria</taxon>
        <taxon>Pseudomonadati</taxon>
        <taxon>Planctomycetota</taxon>
        <taxon>Planctomycetia</taxon>
        <taxon>Planctomycetales</taxon>
        <taxon>Planctomycetaceae</taxon>
        <taxon>Fuerstiella</taxon>
    </lineage>
</organism>
<dbReference type="InterPro" id="IPR017850">
    <property type="entry name" value="Alkaline_phosphatase_core_sf"/>
</dbReference>
<dbReference type="PANTHER" id="PTHR43737">
    <property type="entry name" value="BLL7424 PROTEIN"/>
    <property type="match status" value="1"/>
</dbReference>
<evidence type="ECO:0008006" key="3">
    <source>
        <dbReference type="Google" id="ProtNLM"/>
    </source>
</evidence>
<dbReference type="InterPro" id="IPR010869">
    <property type="entry name" value="DUF1501"/>
</dbReference>
<accession>A0A1P8WQG6</accession>
<dbReference type="OrthoDB" id="127333at2"/>
<reference evidence="1 2" key="1">
    <citation type="journal article" date="2016" name="Front. Microbiol.">
        <title>Fuerstia marisgermanicae gen. nov., sp. nov., an Unusual Member of the Phylum Planctomycetes from the German Wadden Sea.</title>
        <authorList>
            <person name="Kohn T."/>
            <person name="Heuer A."/>
            <person name="Jogler M."/>
            <person name="Vollmers J."/>
            <person name="Boedeker C."/>
            <person name="Bunk B."/>
            <person name="Rast P."/>
            <person name="Borchert D."/>
            <person name="Glockner I."/>
            <person name="Freese H.M."/>
            <person name="Klenk H.P."/>
            <person name="Overmann J."/>
            <person name="Kaster A.K."/>
            <person name="Rohde M."/>
            <person name="Wiegand S."/>
            <person name="Jogler C."/>
        </authorList>
    </citation>
    <scope>NUCLEOTIDE SEQUENCE [LARGE SCALE GENOMIC DNA]</scope>
    <source>
        <strain evidence="1 2">NH11</strain>
    </source>
</reference>
<dbReference type="EMBL" id="CP017641">
    <property type="protein sequence ID" value="APZ96301.1"/>
    <property type="molecule type" value="Genomic_DNA"/>
</dbReference>
<dbReference type="Pfam" id="PF07394">
    <property type="entry name" value="DUF1501"/>
    <property type="match status" value="1"/>
</dbReference>
<dbReference type="AlphaFoldDB" id="A0A1P8WQG6"/>
<dbReference type="STRING" id="1891926.Fuma_05969"/>
<dbReference type="RefSeq" id="WP_083732423.1">
    <property type="nucleotide sequence ID" value="NZ_CP017641.1"/>
</dbReference>
<gene>
    <name evidence="1" type="ORF">Fuma_05969</name>
</gene>
<evidence type="ECO:0000313" key="1">
    <source>
        <dbReference type="EMBL" id="APZ96301.1"/>
    </source>
</evidence>
<dbReference type="Proteomes" id="UP000187735">
    <property type="component" value="Chromosome"/>
</dbReference>
<dbReference type="SUPFAM" id="SSF53649">
    <property type="entry name" value="Alkaline phosphatase-like"/>
    <property type="match status" value="1"/>
</dbReference>
<sequence>MNMNIENQTTHESARRHFLASSAMSVSSVALAWMFNNERANADFKKPIEQPVFDATPKTPKSEPSAKAMISLWMQGGPSHHDMFDPKPGMAKYDGKEFPGDIKYDNAAQASSKVFASPWKFAPRGECGMELSELIPHTATVADDICLIRSTKTGVNNHGQSIRALQTGRIVAGRPALGSWLTYGLGCEADNLPAFLALIDPGQLPVLGVENWSNGWLPSIYQGTVVRPTEPRILDLTPPPHLKGKAQKRALEFLEQLNERHIADRPGQLDLQARIASYQLAAKMQTAATEALDLSGETKATQQMYGIHEKPTAEYGSRCLIARRLIERGVRFVQVYTANQLWDSHGSILGRLPAACQKVDKPSAALVKDLKQRGLLDSTVVHWGGEMGRLPVVQNDAGRAKIGRDHNTHGFSMWVAGGGFKAGHVHGSTDEWGHKAVEDVVNHFDYHATLLHLFGLDHKELIFRRSNRDQTLTDGQPGKVVQGLLA</sequence>
<proteinExistence type="predicted"/>
<dbReference type="PANTHER" id="PTHR43737:SF1">
    <property type="entry name" value="DUF1501 DOMAIN-CONTAINING PROTEIN"/>
    <property type="match status" value="1"/>
</dbReference>
<evidence type="ECO:0000313" key="2">
    <source>
        <dbReference type="Proteomes" id="UP000187735"/>
    </source>
</evidence>
<dbReference type="KEGG" id="fmr:Fuma_05969"/>
<dbReference type="InterPro" id="IPR006311">
    <property type="entry name" value="TAT_signal"/>
</dbReference>